<dbReference type="OrthoDB" id="7506349at2"/>
<sequence>MSGKREPVLDAAIALLGTKGMRALTHRGVDELAGMPQGSTSNYFRSRGALLEAIVTRLVERDREDWQTFAHLRPENADALVEALVAFVKFSTGPDRARTSARYALFVEASVTPGLDAKIGVARRALVEWGADMLELVGSRNPAADAVVVTDYLDGVILHQLTVPDLDFDPTVGITAVLGALT</sequence>
<proteinExistence type="predicted"/>
<dbReference type="AlphaFoldDB" id="A0A1H5DCN2"/>
<dbReference type="Pfam" id="PF17940">
    <property type="entry name" value="TetR_C_31"/>
    <property type="match status" value="1"/>
</dbReference>
<gene>
    <name evidence="4" type="ORF">SAMN04490220_5474</name>
</gene>
<dbReference type="InterPro" id="IPR009057">
    <property type="entry name" value="Homeodomain-like_sf"/>
</dbReference>
<organism evidence="4 5">
    <name type="scientific">Rhodococcus jostii</name>
    <dbReference type="NCBI Taxonomy" id="132919"/>
    <lineage>
        <taxon>Bacteria</taxon>
        <taxon>Bacillati</taxon>
        <taxon>Actinomycetota</taxon>
        <taxon>Actinomycetes</taxon>
        <taxon>Mycobacteriales</taxon>
        <taxon>Nocardiaceae</taxon>
        <taxon>Rhodococcus</taxon>
    </lineage>
</organism>
<reference evidence="5" key="1">
    <citation type="submission" date="2016-10" db="EMBL/GenBank/DDBJ databases">
        <authorList>
            <person name="Varghese N."/>
        </authorList>
    </citation>
    <scope>NUCLEOTIDE SEQUENCE [LARGE SCALE GENOMIC DNA]</scope>
    <source>
        <strain evidence="5">DSM 44719</strain>
    </source>
</reference>
<dbReference type="Gene3D" id="1.10.357.10">
    <property type="entry name" value="Tetracycline Repressor, domain 2"/>
    <property type="match status" value="1"/>
</dbReference>
<dbReference type="InterPro" id="IPR001647">
    <property type="entry name" value="HTH_TetR"/>
</dbReference>
<protein>
    <submittedName>
        <fullName evidence="4">DNA-binding transcriptional regulator YbjK</fullName>
    </submittedName>
</protein>
<dbReference type="RefSeq" id="WP_073366010.1">
    <property type="nucleotide sequence ID" value="NZ_FNTL01000004.1"/>
</dbReference>
<evidence type="ECO:0000256" key="1">
    <source>
        <dbReference type="ARBA" id="ARBA00023125"/>
    </source>
</evidence>
<dbReference type="InterPro" id="IPR041583">
    <property type="entry name" value="TetR_C_31"/>
</dbReference>
<dbReference type="Pfam" id="PF00440">
    <property type="entry name" value="TetR_N"/>
    <property type="match status" value="1"/>
</dbReference>
<feature type="domain" description="HTH tetR-type" evidence="3">
    <location>
        <begin position="2"/>
        <end position="62"/>
    </location>
</feature>
<dbReference type="PROSITE" id="PS50977">
    <property type="entry name" value="HTH_TETR_2"/>
    <property type="match status" value="1"/>
</dbReference>
<name>A0A1H5DCN2_RHOJO</name>
<evidence type="ECO:0000259" key="3">
    <source>
        <dbReference type="PROSITE" id="PS50977"/>
    </source>
</evidence>
<evidence type="ECO:0000313" key="4">
    <source>
        <dbReference type="EMBL" id="SED76548.1"/>
    </source>
</evidence>
<dbReference type="Proteomes" id="UP000183407">
    <property type="component" value="Unassembled WGS sequence"/>
</dbReference>
<evidence type="ECO:0000313" key="5">
    <source>
        <dbReference type="Proteomes" id="UP000183407"/>
    </source>
</evidence>
<evidence type="ECO:0000256" key="2">
    <source>
        <dbReference type="PROSITE-ProRule" id="PRU00335"/>
    </source>
</evidence>
<dbReference type="GO" id="GO:0003677">
    <property type="term" value="F:DNA binding"/>
    <property type="evidence" value="ECO:0007669"/>
    <property type="project" value="UniProtKB-UniRule"/>
</dbReference>
<accession>A0A1H5DCN2</accession>
<keyword evidence="1 2" id="KW-0238">DNA-binding</keyword>
<dbReference type="EMBL" id="FNTL01000004">
    <property type="protein sequence ID" value="SED76548.1"/>
    <property type="molecule type" value="Genomic_DNA"/>
</dbReference>
<feature type="DNA-binding region" description="H-T-H motif" evidence="2">
    <location>
        <begin position="25"/>
        <end position="44"/>
    </location>
</feature>
<dbReference type="SUPFAM" id="SSF46689">
    <property type="entry name" value="Homeodomain-like"/>
    <property type="match status" value="1"/>
</dbReference>